<proteinExistence type="predicted"/>
<evidence type="ECO:0000313" key="2">
    <source>
        <dbReference type="EMBL" id="KAF0713627.1"/>
    </source>
</evidence>
<dbReference type="PANTHER" id="PTHR45749:SF21">
    <property type="entry name" value="DUF4371 DOMAIN-CONTAINING PROTEIN"/>
    <property type="match status" value="1"/>
</dbReference>
<dbReference type="OrthoDB" id="6623864at2759"/>
<evidence type="ECO:0000256" key="1">
    <source>
        <dbReference type="SAM" id="MobiDB-lite"/>
    </source>
</evidence>
<gene>
    <name evidence="2" type="ORF">FWK35_00027503</name>
</gene>
<protein>
    <submittedName>
        <fullName evidence="2">Zinc finger MYM-type protein 1-like</fullName>
    </submittedName>
</protein>
<name>A0A6G0W0J5_APHCR</name>
<accession>A0A6G0W0J5</accession>
<feature type="compositionally biased region" description="Polar residues" evidence="1">
    <location>
        <begin position="1"/>
        <end position="11"/>
    </location>
</feature>
<evidence type="ECO:0000313" key="3">
    <source>
        <dbReference type="Proteomes" id="UP000478052"/>
    </source>
</evidence>
<feature type="region of interest" description="Disordered" evidence="1">
    <location>
        <begin position="1"/>
        <end position="22"/>
    </location>
</feature>
<sequence>MFSENQINTDVQADGPYFDEENKSVPNTALSPEAIEEITLFVSPNIYASASNKLCFLRYHPISPSGDFHNLPFKTCRLYYRIMSNQTMVQRKWLSYSLHLNKIYCVTCLTSPFTQGITSSTKHVYNQVESHEKSSTHGMALMSFLLQSKNQCTKSLLTKKHSEDVLQRRLVLRRIIDIIKFIGTQGLEFRGKHEAAFSLDNNNTNHGNFLALVLLLAKYDRVLHRHVNTSIEASKKRKETHQNGKGTRSLYTFFCSSLFLTSL</sequence>
<dbReference type="EMBL" id="VUJU01010611">
    <property type="protein sequence ID" value="KAF0713627.1"/>
    <property type="molecule type" value="Genomic_DNA"/>
</dbReference>
<comment type="caution">
    <text evidence="2">The sequence shown here is derived from an EMBL/GenBank/DDBJ whole genome shotgun (WGS) entry which is preliminary data.</text>
</comment>
<reference evidence="2 3" key="1">
    <citation type="submission" date="2019-08" db="EMBL/GenBank/DDBJ databases">
        <title>Whole genome of Aphis craccivora.</title>
        <authorList>
            <person name="Voronova N.V."/>
            <person name="Shulinski R.S."/>
            <person name="Bandarenka Y.V."/>
            <person name="Zhorov D.G."/>
            <person name="Warner D."/>
        </authorList>
    </citation>
    <scope>NUCLEOTIDE SEQUENCE [LARGE SCALE GENOMIC DNA]</scope>
    <source>
        <strain evidence="2">180601</strain>
        <tissue evidence="2">Whole Body</tissue>
    </source>
</reference>
<feature type="non-terminal residue" evidence="2">
    <location>
        <position position="263"/>
    </location>
</feature>
<dbReference type="AlphaFoldDB" id="A0A6G0W0J5"/>
<organism evidence="2 3">
    <name type="scientific">Aphis craccivora</name>
    <name type="common">Cowpea aphid</name>
    <dbReference type="NCBI Taxonomy" id="307492"/>
    <lineage>
        <taxon>Eukaryota</taxon>
        <taxon>Metazoa</taxon>
        <taxon>Ecdysozoa</taxon>
        <taxon>Arthropoda</taxon>
        <taxon>Hexapoda</taxon>
        <taxon>Insecta</taxon>
        <taxon>Pterygota</taxon>
        <taxon>Neoptera</taxon>
        <taxon>Paraneoptera</taxon>
        <taxon>Hemiptera</taxon>
        <taxon>Sternorrhyncha</taxon>
        <taxon>Aphidomorpha</taxon>
        <taxon>Aphidoidea</taxon>
        <taxon>Aphididae</taxon>
        <taxon>Aphidini</taxon>
        <taxon>Aphis</taxon>
        <taxon>Aphis</taxon>
    </lineage>
</organism>
<keyword evidence="3" id="KW-1185">Reference proteome</keyword>
<dbReference type="PANTHER" id="PTHR45749">
    <property type="match status" value="1"/>
</dbReference>
<dbReference type="Proteomes" id="UP000478052">
    <property type="component" value="Unassembled WGS sequence"/>
</dbReference>